<feature type="compositionally biased region" description="Basic residues" evidence="1">
    <location>
        <begin position="118"/>
        <end position="127"/>
    </location>
</feature>
<accession>A0A8T3AX10</accession>
<keyword evidence="3" id="KW-1185">Reference proteome</keyword>
<feature type="compositionally biased region" description="Polar residues" evidence="1">
    <location>
        <begin position="32"/>
        <end position="42"/>
    </location>
</feature>
<evidence type="ECO:0000313" key="2">
    <source>
        <dbReference type="EMBL" id="KAI0500667.1"/>
    </source>
</evidence>
<evidence type="ECO:0000256" key="1">
    <source>
        <dbReference type="SAM" id="MobiDB-lite"/>
    </source>
</evidence>
<evidence type="ECO:0000313" key="3">
    <source>
        <dbReference type="Proteomes" id="UP000829196"/>
    </source>
</evidence>
<dbReference type="InterPro" id="IPR008004">
    <property type="entry name" value="OCTOPUS-like"/>
</dbReference>
<gene>
    <name evidence="2" type="ORF">KFK09_018883</name>
</gene>
<dbReference type="AlphaFoldDB" id="A0A8T3AX10"/>
<name>A0A8T3AX10_DENNO</name>
<organism evidence="2 3">
    <name type="scientific">Dendrobium nobile</name>
    <name type="common">Orchid</name>
    <dbReference type="NCBI Taxonomy" id="94219"/>
    <lineage>
        <taxon>Eukaryota</taxon>
        <taxon>Viridiplantae</taxon>
        <taxon>Streptophyta</taxon>
        <taxon>Embryophyta</taxon>
        <taxon>Tracheophyta</taxon>
        <taxon>Spermatophyta</taxon>
        <taxon>Magnoliopsida</taxon>
        <taxon>Liliopsida</taxon>
        <taxon>Asparagales</taxon>
        <taxon>Orchidaceae</taxon>
        <taxon>Epidendroideae</taxon>
        <taxon>Malaxideae</taxon>
        <taxon>Dendrobiinae</taxon>
        <taxon>Dendrobium</taxon>
    </lineage>
</organism>
<reference evidence="2" key="1">
    <citation type="journal article" date="2022" name="Front. Genet.">
        <title>Chromosome-Scale Assembly of the Dendrobium nobile Genome Provides Insights Into the Molecular Mechanism of the Biosynthesis of the Medicinal Active Ingredient of Dendrobium.</title>
        <authorList>
            <person name="Xu Q."/>
            <person name="Niu S.-C."/>
            <person name="Li K.-L."/>
            <person name="Zheng P.-J."/>
            <person name="Zhang X.-J."/>
            <person name="Jia Y."/>
            <person name="Liu Y."/>
            <person name="Niu Y.-X."/>
            <person name="Yu L.-H."/>
            <person name="Chen D.-F."/>
            <person name="Zhang G.-Q."/>
        </authorList>
    </citation>
    <scope>NUCLEOTIDE SEQUENCE</scope>
    <source>
        <tissue evidence="2">Leaf</tissue>
    </source>
</reference>
<dbReference type="PANTHER" id="PTHR35486:SF1">
    <property type="entry name" value="OS02G0689500 PROTEIN"/>
    <property type="match status" value="1"/>
</dbReference>
<proteinExistence type="predicted"/>
<dbReference type="Pfam" id="PF05340">
    <property type="entry name" value="DUF740"/>
    <property type="match status" value="1"/>
</dbReference>
<dbReference type="OrthoDB" id="688025at2759"/>
<feature type="region of interest" description="Disordered" evidence="1">
    <location>
        <begin position="87"/>
        <end position="106"/>
    </location>
</feature>
<feature type="region of interest" description="Disordered" evidence="1">
    <location>
        <begin position="117"/>
        <end position="147"/>
    </location>
</feature>
<dbReference type="Proteomes" id="UP000829196">
    <property type="component" value="Unassembled WGS sequence"/>
</dbReference>
<comment type="caution">
    <text evidence="2">The sequence shown here is derived from an EMBL/GenBank/DDBJ whole genome shotgun (WGS) entry which is preliminary data.</text>
</comment>
<dbReference type="EMBL" id="JAGYWB010000013">
    <property type="protein sequence ID" value="KAI0500667.1"/>
    <property type="molecule type" value="Genomic_DNA"/>
</dbReference>
<feature type="region of interest" description="Disordered" evidence="1">
    <location>
        <begin position="32"/>
        <end position="51"/>
    </location>
</feature>
<protein>
    <submittedName>
        <fullName evidence="2">Uncharacterized protein</fullName>
    </submittedName>
</protein>
<sequence>MRCRTHPSDSGIGVCPFCLRERLSSLAVADSSNGHVETSSPENHWYPDRSSAPRAPTPLLCHLSPFSNAAGKNRAAGKFSLLSPIWGSNPGPKKAESGAGLSKPSGSNNSWLLALNLGRRKRNKKTSPHVQPVSGRGMSPAAELSPGRVVSIPSPMWRQQSPRRLSSFGLCLSPMVRPIPANRRGHVPPETAFPGEKRGAFNRRCGSGGGAVVHELSPCLMANRSRKLVDFGRIVW</sequence>
<dbReference type="PANTHER" id="PTHR35486">
    <property type="entry name" value="EXPRESSED PROTEIN"/>
    <property type="match status" value="1"/>
</dbReference>